<keyword evidence="6" id="KW-1185">Reference proteome</keyword>
<dbReference type="SMART" id="SM00342">
    <property type="entry name" value="HTH_ARAC"/>
    <property type="match status" value="1"/>
</dbReference>
<evidence type="ECO:0000256" key="1">
    <source>
        <dbReference type="ARBA" id="ARBA00023015"/>
    </source>
</evidence>
<keyword evidence="2" id="KW-0238">DNA-binding</keyword>
<dbReference type="InterPro" id="IPR052158">
    <property type="entry name" value="INH-QAR"/>
</dbReference>
<keyword evidence="1" id="KW-0805">Transcription regulation</keyword>
<evidence type="ECO:0000259" key="4">
    <source>
        <dbReference type="PROSITE" id="PS01124"/>
    </source>
</evidence>
<dbReference type="CDD" id="cd03137">
    <property type="entry name" value="GATase1_AraC_1"/>
    <property type="match status" value="1"/>
</dbReference>
<organism evidence="5 6">
    <name type="scientific">Nonomuraea recticatena</name>
    <dbReference type="NCBI Taxonomy" id="46178"/>
    <lineage>
        <taxon>Bacteria</taxon>
        <taxon>Bacillati</taxon>
        <taxon>Actinomycetota</taxon>
        <taxon>Actinomycetes</taxon>
        <taxon>Streptosporangiales</taxon>
        <taxon>Streptosporangiaceae</taxon>
        <taxon>Nonomuraea</taxon>
    </lineage>
</organism>
<dbReference type="SUPFAM" id="SSF52317">
    <property type="entry name" value="Class I glutamine amidotransferase-like"/>
    <property type="match status" value="1"/>
</dbReference>
<dbReference type="PANTHER" id="PTHR43130:SF3">
    <property type="entry name" value="HTH-TYPE TRANSCRIPTIONAL REGULATOR RV1931C"/>
    <property type="match status" value="1"/>
</dbReference>
<dbReference type="InterPro" id="IPR009057">
    <property type="entry name" value="Homeodomain-like_sf"/>
</dbReference>
<dbReference type="PROSITE" id="PS00041">
    <property type="entry name" value="HTH_ARAC_FAMILY_1"/>
    <property type="match status" value="1"/>
</dbReference>
<dbReference type="InterPro" id="IPR018060">
    <property type="entry name" value="HTH_AraC"/>
</dbReference>
<dbReference type="InterPro" id="IPR002818">
    <property type="entry name" value="DJ-1/PfpI"/>
</dbReference>
<evidence type="ECO:0000256" key="2">
    <source>
        <dbReference type="ARBA" id="ARBA00023125"/>
    </source>
</evidence>
<dbReference type="PANTHER" id="PTHR43130">
    <property type="entry name" value="ARAC-FAMILY TRANSCRIPTIONAL REGULATOR"/>
    <property type="match status" value="1"/>
</dbReference>
<sequence length="344" mass="36868">MAGVPLFAKFLPYAGDVSAGSVALALVDDMPLFEVAIACEVFGPERTDLADPWYDFRLCAEKPAGTRSEFGFLQHTRQGLDALAEARTVIVPALPYACVQSGLPVPPALVEALTAAASAGARVISLCTGAFALAAAGLLDGRRAATHWLYAGTLSMLHPQVRVDASVLYVDDGDVMTSAGRGAALDLCLHVVRKDLGAEVSNQVARRMVMPAHRTGGQAQYVDLSIPDTDDDSLGPLLQWAGTRLDQPLTVDALARRAGMSPRTFARRFHSAVGTTPLQWLLNQRLIRARRLLESTDLPIDQVAEHSGLGSAANLRRHFSLHLGVTPTGYRHTFRRDTRGATPA</sequence>
<dbReference type="Pfam" id="PF12833">
    <property type="entry name" value="HTH_18"/>
    <property type="match status" value="1"/>
</dbReference>
<proteinExistence type="predicted"/>
<accession>A0ABN3SXU6</accession>
<dbReference type="Proteomes" id="UP001501666">
    <property type="component" value="Unassembled WGS sequence"/>
</dbReference>
<dbReference type="SUPFAM" id="SSF46689">
    <property type="entry name" value="Homeodomain-like"/>
    <property type="match status" value="2"/>
</dbReference>
<feature type="domain" description="HTH araC/xylS-type" evidence="4">
    <location>
        <begin position="235"/>
        <end position="333"/>
    </location>
</feature>
<comment type="caution">
    <text evidence="5">The sequence shown here is derived from an EMBL/GenBank/DDBJ whole genome shotgun (WGS) entry which is preliminary data.</text>
</comment>
<dbReference type="PROSITE" id="PS01124">
    <property type="entry name" value="HTH_ARAC_FAMILY_2"/>
    <property type="match status" value="1"/>
</dbReference>
<name>A0ABN3SXU6_9ACTN</name>
<evidence type="ECO:0000256" key="3">
    <source>
        <dbReference type="ARBA" id="ARBA00023163"/>
    </source>
</evidence>
<dbReference type="Pfam" id="PF01965">
    <property type="entry name" value="DJ-1_PfpI"/>
    <property type="match status" value="1"/>
</dbReference>
<dbReference type="InterPro" id="IPR029062">
    <property type="entry name" value="Class_I_gatase-like"/>
</dbReference>
<dbReference type="Gene3D" id="1.10.10.60">
    <property type="entry name" value="Homeodomain-like"/>
    <property type="match status" value="1"/>
</dbReference>
<dbReference type="EMBL" id="BAAATE010000030">
    <property type="protein sequence ID" value="GAA2688870.1"/>
    <property type="molecule type" value="Genomic_DNA"/>
</dbReference>
<gene>
    <name evidence="5" type="ORF">GCM10010412_077730</name>
</gene>
<evidence type="ECO:0000313" key="6">
    <source>
        <dbReference type="Proteomes" id="UP001501666"/>
    </source>
</evidence>
<keyword evidence="3" id="KW-0804">Transcription</keyword>
<dbReference type="Gene3D" id="3.40.50.880">
    <property type="match status" value="1"/>
</dbReference>
<protein>
    <submittedName>
        <fullName evidence="5">Helix-turn-helix domain-containing protein</fullName>
    </submittedName>
</protein>
<dbReference type="InterPro" id="IPR018062">
    <property type="entry name" value="HTH_AraC-typ_CS"/>
</dbReference>
<evidence type="ECO:0000313" key="5">
    <source>
        <dbReference type="EMBL" id="GAA2688870.1"/>
    </source>
</evidence>
<reference evidence="5 6" key="1">
    <citation type="journal article" date="2019" name="Int. J. Syst. Evol. Microbiol.">
        <title>The Global Catalogue of Microorganisms (GCM) 10K type strain sequencing project: providing services to taxonomists for standard genome sequencing and annotation.</title>
        <authorList>
            <consortium name="The Broad Institute Genomics Platform"/>
            <consortium name="The Broad Institute Genome Sequencing Center for Infectious Disease"/>
            <person name="Wu L."/>
            <person name="Ma J."/>
        </authorList>
    </citation>
    <scope>NUCLEOTIDE SEQUENCE [LARGE SCALE GENOMIC DNA]</scope>
    <source>
        <strain evidence="5 6">JCM 6835</strain>
    </source>
</reference>